<dbReference type="KEGG" id="mmx:MmarC6_1818"/>
<reference evidence="1" key="1">
    <citation type="submission" date="2007-10" db="EMBL/GenBank/DDBJ databases">
        <title>Complete sequence of Methanococcus maripaludis C6.</title>
        <authorList>
            <consortium name="US DOE Joint Genome Institute"/>
            <person name="Copeland A."/>
            <person name="Lucas S."/>
            <person name="Lapidus A."/>
            <person name="Barry K."/>
            <person name="Glavina del Rio T."/>
            <person name="Dalin E."/>
            <person name="Tice H."/>
            <person name="Pitluck S."/>
            <person name="Clum A."/>
            <person name="Schmutz J."/>
            <person name="Larimer F."/>
            <person name="Land M."/>
            <person name="Hauser L."/>
            <person name="Kyrpides N."/>
            <person name="Mikhailova N."/>
            <person name="Sieprawska-Lupa M."/>
            <person name="Whitman W.B."/>
            <person name="Richardson P."/>
        </authorList>
    </citation>
    <scope>NUCLEOTIDE SEQUENCE [LARGE SCALE GENOMIC DNA]</scope>
    <source>
        <strain evidence="1">C6</strain>
    </source>
</reference>
<accession>A9ABA6</accession>
<dbReference type="EMBL" id="CP000867">
    <property type="protein sequence ID" value="ABX02629.1"/>
    <property type="molecule type" value="Genomic_DNA"/>
</dbReference>
<dbReference type="eggNOG" id="arCOG06593">
    <property type="taxonomic scope" value="Archaea"/>
</dbReference>
<gene>
    <name evidence="1" type="ordered locus">MmarC6_1818</name>
</gene>
<organism evidence="1">
    <name type="scientific">Methanococcus maripaludis (strain C6 / ATCC BAA-1332)</name>
    <dbReference type="NCBI Taxonomy" id="444158"/>
    <lineage>
        <taxon>Archaea</taxon>
        <taxon>Methanobacteriati</taxon>
        <taxon>Methanobacteriota</taxon>
        <taxon>Methanomada group</taxon>
        <taxon>Methanococci</taxon>
        <taxon>Methanococcales</taxon>
        <taxon>Methanococcaceae</taxon>
        <taxon>Methanococcus</taxon>
    </lineage>
</organism>
<dbReference type="OrthoDB" id="59934at2157"/>
<name>A9ABA6_METM6</name>
<evidence type="ECO:0000313" key="1">
    <source>
        <dbReference type="EMBL" id="ABX02629.1"/>
    </source>
</evidence>
<proteinExistence type="predicted"/>
<dbReference type="PhylomeDB" id="A9ABA6"/>
<dbReference type="HOGENOM" id="CLU_138333_0_0_2"/>
<protein>
    <submittedName>
        <fullName evidence="1">Uncharacterized protein</fullName>
    </submittedName>
</protein>
<dbReference type="AlphaFoldDB" id="A9ABA6"/>
<sequence length="156" mass="18457">MDHIFEFGFSVFTDNANTSLLRFLSKYEKAEKKGFENISARDVMELGFETMFMAQVFEKELSKLEVSGPEKLALKIVRKYKHREFVDPIEKNYILFTIWRNEEGFLKYTLEDIKKQTSKLENGFEKADCYLVPTIEVLPYLKQIFLKIAIDKNLFK</sequence>